<keyword evidence="7" id="KW-1185">Reference proteome</keyword>
<accession>A0A493U290</accession>
<feature type="region of interest" description="Disordered" evidence="5">
    <location>
        <begin position="443"/>
        <end position="468"/>
    </location>
</feature>
<organism evidence="6 7">
    <name type="scientific">Anas platyrhynchos platyrhynchos</name>
    <name type="common">Northern mallard</name>
    <dbReference type="NCBI Taxonomy" id="8840"/>
    <lineage>
        <taxon>Eukaryota</taxon>
        <taxon>Metazoa</taxon>
        <taxon>Chordata</taxon>
        <taxon>Craniata</taxon>
        <taxon>Vertebrata</taxon>
        <taxon>Euteleostomi</taxon>
        <taxon>Archelosauria</taxon>
        <taxon>Archosauria</taxon>
        <taxon>Dinosauria</taxon>
        <taxon>Saurischia</taxon>
        <taxon>Theropoda</taxon>
        <taxon>Coelurosauria</taxon>
        <taxon>Aves</taxon>
        <taxon>Neognathae</taxon>
        <taxon>Galloanserae</taxon>
        <taxon>Anseriformes</taxon>
        <taxon>Anatidae</taxon>
        <taxon>Anatinae</taxon>
        <taxon>Anas</taxon>
    </lineage>
</organism>
<dbReference type="Gene3D" id="1.25.40.20">
    <property type="entry name" value="Ankyrin repeat-containing domain"/>
    <property type="match status" value="1"/>
</dbReference>
<dbReference type="PROSITE" id="PS50088">
    <property type="entry name" value="ANK_REPEAT"/>
    <property type="match status" value="2"/>
</dbReference>
<evidence type="ECO:0000256" key="2">
    <source>
        <dbReference type="ARBA" id="ARBA00023043"/>
    </source>
</evidence>
<dbReference type="PANTHER" id="PTHR14491">
    <property type="entry name" value="SOSONDOWAH, ISOFORM G"/>
    <property type="match status" value="1"/>
</dbReference>
<dbReference type="Pfam" id="PF00023">
    <property type="entry name" value="Ank"/>
    <property type="match status" value="2"/>
</dbReference>
<proteinExistence type="inferred from homology"/>
<sequence>MAAGPSRAECRGHGAEVGRPPSVAALDTVALCQGSPAGAEALGAAPPQILVTDFSAASPTGWHCPDPQPEPGEEDSEQDAREASEDGSSSVGASPVALDPVEKEWLQGAAGGDLPVLSHLLQQEPALATKKDFTSVSTALHWAAKHGKEDMATMLVGAGADINMRAQGVSMLGWTDGRAAGLARTGARGVGRGWGVPRAVGMGVPSRVVAAAGGPQEGVGWGGFGLSSWEQAVLGGHGTAPCPPPGPGVPQGYTPLHIAALHGHRQIMELLVERFGAKQNLRDYSGHLAGHYLGSAGTLDGDPDTPRKSLPGWWGAPRGGMRWGHGAMGQGGLWLGGTGGGVWEHGGHTGGGAGGVMGEHGLGCLGSRWGHRQGRWGHAMGGWELHCARGHARVFGALGWGGAVGGGGILLMLMGLAPELPSGRGERGRNRRLGCLLLPKAGGAARRRWGSAEDLAQPEEERAPAQLLAPPASYRAVRKFSR</sequence>
<dbReference type="InterPro" id="IPR002110">
    <property type="entry name" value="Ankyrin_rpt"/>
</dbReference>
<feature type="repeat" description="ANK" evidence="4">
    <location>
        <begin position="135"/>
        <end position="167"/>
    </location>
</feature>
<evidence type="ECO:0000256" key="5">
    <source>
        <dbReference type="SAM" id="MobiDB-lite"/>
    </source>
</evidence>
<dbReference type="PROSITE" id="PS50297">
    <property type="entry name" value="ANK_REP_REGION"/>
    <property type="match status" value="2"/>
</dbReference>
<feature type="region of interest" description="Disordered" evidence="5">
    <location>
        <begin position="50"/>
        <end position="95"/>
    </location>
</feature>
<evidence type="ECO:0000256" key="1">
    <source>
        <dbReference type="ARBA" id="ARBA00022737"/>
    </source>
</evidence>
<dbReference type="Ensembl" id="ENSAPLT00000027024.1">
    <property type="protein sequence ID" value="ENSAPLP00000032242.1"/>
    <property type="gene ID" value="ENSAPLG00000028877.1"/>
</dbReference>
<protein>
    <recommendedName>
        <fullName evidence="8">Sosondowah ankyrin repeat domain family member A</fullName>
    </recommendedName>
</protein>
<feature type="repeat" description="ANK" evidence="4">
    <location>
        <begin position="251"/>
        <end position="274"/>
    </location>
</feature>
<name>A0A493U290_ANAPP</name>
<evidence type="ECO:0000313" key="6">
    <source>
        <dbReference type="Ensembl" id="ENSAPLP00000032242.1"/>
    </source>
</evidence>
<evidence type="ECO:0008006" key="8">
    <source>
        <dbReference type="Google" id="ProtNLM"/>
    </source>
</evidence>
<feature type="region of interest" description="Disordered" evidence="5">
    <location>
        <begin position="1"/>
        <end position="20"/>
    </location>
</feature>
<dbReference type="PANTHER" id="PTHR14491:SF9">
    <property type="entry name" value="ANKYRIN REPEAT DOMAIN-CONTAINING PROTEIN SOWAHB-LIKE"/>
    <property type="match status" value="1"/>
</dbReference>
<reference evidence="7" key="1">
    <citation type="submission" date="2017-10" db="EMBL/GenBank/DDBJ databases">
        <title>A new Pekin duck reference genome.</title>
        <authorList>
            <person name="Hou Z.-C."/>
            <person name="Zhou Z.-K."/>
            <person name="Zhu F."/>
            <person name="Hou S.-S."/>
        </authorList>
    </citation>
    <scope>NUCLEOTIDE SEQUENCE [LARGE SCALE GENOMIC DNA]</scope>
</reference>
<evidence type="ECO:0000313" key="7">
    <source>
        <dbReference type="Proteomes" id="UP000016666"/>
    </source>
</evidence>
<comment type="similarity">
    <text evidence="3">Belongs to the SOWAH family.</text>
</comment>
<dbReference type="GeneTree" id="ENSGT00950000183003"/>
<reference evidence="6" key="2">
    <citation type="submission" date="2025-08" db="UniProtKB">
        <authorList>
            <consortium name="Ensembl"/>
        </authorList>
    </citation>
    <scope>IDENTIFICATION</scope>
</reference>
<keyword evidence="1" id="KW-0677">Repeat</keyword>
<dbReference type="AlphaFoldDB" id="A0A493U290"/>
<reference evidence="6" key="3">
    <citation type="submission" date="2025-09" db="UniProtKB">
        <authorList>
            <consortium name="Ensembl"/>
        </authorList>
    </citation>
    <scope>IDENTIFICATION</scope>
</reference>
<evidence type="ECO:0000256" key="4">
    <source>
        <dbReference type="PROSITE-ProRule" id="PRU00023"/>
    </source>
</evidence>
<dbReference type="InterPro" id="IPR036770">
    <property type="entry name" value="Ankyrin_rpt-contain_sf"/>
</dbReference>
<dbReference type="SMART" id="SM00248">
    <property type="entry name" value="ANK"/>
    <property type="match status" value="2"/>
</dbReference>
<dbReference type="SUPFAM" id="SSF48403">
    <property type="entry name" value="Ankyrin repeat"/>
    <property type="match status" value="1"/>
</dbReference>
<dbReference type="Proteomes" id="UP000016666">
    <property type="component" value="Unassembled WGS sequence"/>
</dbReference>
<evidence type="ECO:0000256" key="3">
    <source>
        <dbReference type="ARBA" id="ARBA00038122"/>
    </source>
</evidence>
<keyword evidence="2 4" id="KW-0040">ANK repeat</keyword>